<dbReference type="EMBL" id="CM046126">
    <property type="protein sequence ID" value="KAI8426898.1"/>
    <property type="molecule type" value="Genomic_DNA"/>
</dbReference>
<name>A0ACC0JS07_CHOFU</name>
<keyword evidence="2" id="KW-1185">Reference proteome</keyword>
<proteinExistence type="predicted"/>
<dbReference type="Proteomes" id="UP001064048">
    <property type="component" value="Chromosome 26"/>
</dbReference>
<evidence type="ECO:0000313" key="1">
    <source>
        <dbReference type="EMBL" id="KAI8426898.1"/>
    </source>
</evidence>
<protein>
    <submittedName>
        <fullName evidence="1">Uncharacterized protein</fullName>
    </submittedName>
</protein>
<accession>A0ACC0JS07</accession>
<comment type="caution">
    <text evidence="1">The sequence shown here is derived from an EMBL/GenBank/DDBJ whole genome shotgun (WGS) entry which is preliminary data.</text>
</comment>
<sequence length="617" mass="69097">MEEHDFVGCISCMNTNDLYNLFATYTDNVETYAKMFETCFELKVLDVSRYICASCAQKLEEAYVLKEQTLKNIAMLQSIKEFMLFKSAIQEETKYRFRKTTASKQTIEGIRSHYMCSQSGVYVCQGKGKRPAPERQIYKTGKACPAHMIVTETTEGVLELEIMEKHDVDTAWICDSCGMGFMDSAKFRDHVATHGLALYPCQYCSNVTYNMVNSFNEVFVATTEAVCPVVPQFQPRDGATDVVTERQAFPNTTALPGQATVIAAARRTDTPFLPPGSSRTRTAYSGADLDIKYCKQVALSYEILPHRNLIRTFTVPRIRCLNSAFRHNLSSFRDSAPLSTSVKALKDEKVKVTFVLHDGKRIESEAKVGDTLLDVIVNNDLNIEGYGLETVVKPKIIEKQVDVIDEISVASAKASKDDAAPEETKLIDASSVDSNVFLDTNIKIGLDSEMSLPVSENSSLDERLVYSDVEIPEIEDEELLDELDAQISQVDPNFDEKVLEDETVTIKTHVEPENIIEESDDTVPQQTLGSEMDVDEIKDEKSDPNDDTFTSTNDLETSSYEINNEHKLTNPDVMLEIPTQELIETFDDSDMSDAALEYDEDVLLNNDVADNDTVLIE</sequence>
<feature type="non-terminal residue" evidence="1">
    <location>
        <position position="617"/>
    </location>
</feature>
<evidence type="ECO:0000313" key="2">
    <source>
        <dbReference type="Proteomes" id="UP001064048"/>
    </source>
</evidence>
<gene>
    <name evidence="1" type="ORF">MSG28_014570</name>
</gene>
<organism evidence="1 2">
    <name type="scientific">Choristoneura fumiferana</name>
    <name type="common">Spruce budworm moth</name>
    <name type="synonym">Archips fumiferana</name>
    <dbReference type="NCBI Taxonomy" id="7141"/>
    <lineage>
        <taxon>Eukaryota</taxon>
        <taxon>Metazoa</taxon>
        <taxon>Ecdysozoa</taxon>
        <taxon>Arthropoda</taxon>
        <taxon>Hexapoda</taxon>
        <taxon>Insecta</taxon>
        <taxon>Pterygota</taxon>
        <taxon>Neoptera</taxon>
        <taxon>Endopterygota</taxon>
        <taxon>Lepidoptera</taxon>
        <taxon>Glossata</taxon>
        <taxon>Ditrysia</taxon>
        <taxon>Tortricoidea</taxon>
        <taxon>Tortricidae</taxon>
        <taxon>Tortricinae</taxon>
        <taxon>Choristoneura</taxon>
    </lineage>
</organism>
<reference evidence="1 2" key="1">
    <citation type="journal article" date="2022" name="Genome Biol. Evol.">
        <title>The Spruce Budworm Genome: Reconstructing the Evolutionary History of Antifreeze Proteins.</title>
        <authorList>
            <person name="Beliveau C."/>
            <person name="Gagne P."/>
            <person name="Picq S."/>
            <person name="Vernygora O."/>
            <person name="Keeling C.I."/>
            <person name="Pinkney K."/>
            <person name="Doucet D."/>
            <person name="Wen F."/>
            <person name="Johnston J.S."/>
            <person name="Maaroufi H."/>
            <person name="Boyle B."/>
            <person name="Laroche J."/>
            <person name="Dewar K."/>
            <person name="Juretic N."/>
            <person name="Blackburn G."/>
            <person name="Nisole A."/>
            <person name="Brunet B."/>
            <person name="Brandao M."/>
            <person name="Lumley L."/>
            <person name="Duan J."/>
            <person name="Quan G."/>
            <person name="Lucarotti C.J."/>
            <person name="Roe A.D."/>
            <person name="Sperling F.A.H."/>
            <person name="Levesque R.C."/>
            <person name="Cusson M."/>
        </authorList>
    </citation>
    <scope>NUCLEOTIDE SEQUENCE [LARGE SCALE GENOMIC DNA]</scope>
    <source>
        <strain evidence="1">Glfc:IPQL:Cfum</strain>
    </source>
</reference>